<evidence type="ECO:0000259" key="8">
    <source>
        <dbReference type="Pfam" id="PF16355"/>
    </source>
</evidence>
<dbReference type="RefSeq" id="WP_188254889.1">
    <property type="nucleotide sequence ID" value="NZ_JABVCF010000005.1"/>
</dbReference>
<dbReference type="InterPro" id="IPR036156">
    <property type="entry name" value="Beta-gal/glucu_dom_sf"/>
</dbReference>
<dbReference type="SUPFAM" id="SSF49785">
    <property type="entry name" value="Galactose-binding domain-like"/>
    <property type="match status" value="1"/>
</dbReference>
<dbReference type="InterPro" id="IPR013783">
    <property type="entry name" value="Ig-like_fold"/>
</dbReference>
<comment type="caution">
    <text evidence="9">The sequence shown here is derived from an EMBL/GenBank/DDBJ whole genome shotgun (WGS) entry which is preliminary data.</text>
</comment>
<evidence type="ECO:0000259" key="4">
    <source>
        <dbReference type="Pfam" id="PF00703"/>
    </source>
</evidence>
<evidence type="ECO:0000256" key="1">
    <source>
        <dbReference type="ARBA" id="ARBA00007401"/>
    </source>
</evidence>
<protein>
    <submittedName>
        <fullName evidence="9">DUF4982 domain-containing protein</fullName>
    </submittedName>
</protein>
<dbReference type="Gene3D" id="3.20.20.80">
    <property type="entry name" value="Glycosidases"/>
    <property type="match status" value="1"/>
</dbReference>
<reference evidence="9" key="1">
    <citation type="submission" date="2021-04" db="EMBL/GenBank/DDBJ databases">
        <title>Pseudaminobacter soli sp. nov., isolated from paddy soil contaminated by heavy metals.</title>
        <authorList>
            <person name="Zhang K."/>
        </authorList>
    </citation>
    <scope>NUCLEOTIDE SEQUENCE</scope>
    <source>
        <strain evidence="9">19-2017</strain>
    </source>
</reference>
<comment type="similarity">
    <text evidence="1">Belongs to the glycosyl hydrolase 2 family.</text>
</comment>
<proteinExistence type="inferred from homology"/>
<dbReference type="Pfam" id="PF16355">
    <property type="entry name" value="DUF4982"/>
    <property type="match status" value="1"/>
</dbReference>
<organism evidence="9 10">
    <name type="scientific">Pseudaminobacter soli</name>
    <name type="common">ex Zhang et al. 2022</name>
    <dbReference type="NCBI Taxonomy" id="2831468"/>
    <lineage>
        <taxon>Bacteria</taxon>
        <taxon>Pseudomonadati</taxon>
        <taxon>Pseudomonadota</taxon>
        <taxon>Alphaproteobacteria</taxon>
        <taxon>Hyphomicrobiales</taxon>
        <taxon>Phyllobacteriaceae</taxon>
        <taxon>Pseudaminobacter</taxon>
    </lineage>
</organism>
<dbReference type="InterPro" id="IPR032311">
    <property type="entry name" value="DUF4982"/>
</dbReference>
<sequence length="888" mass="98417">MRGWRFTFDNNLSDEVALASNASHWETVDLPHTWNAEAASTSNSRPSKRGLGWYHLEFATPTKGARKWLEFGAASIVADVWLNGHKLGQHKGGFTVFRFDVTDVLVPTGRNVLLVKVDNTQPTSDSDRTAIPPLAGDFVIYGGLYRYVSLVTTADAVHFDLSDMGGPGVHAATTSLAGGTATINVRASLKSEARTDASYLVRISLLDRAAQVVRSKEANQRLNAGGRLTVSEDLVVSRPHLWQGIEDPYQYKLVAELLTQDGKALDKVVQDFGIREMRFDPHHGFFLNGRHVPLHGVAMHQESYGKGWAETPRDIDEKLALVKEIGANSIRLGHYPFDRYTLDSLDRMGLVAWAELPVGIGVTTEVPVTIGATGRSVCPRSDATSEFRANAQQQLQEMVHQQFNHAAVAIWSLGNETTYMHKDCLGPWHDNLTPVFRELQALAKREDTHRVTAYADNVTQAQPPVNGNYIDLGGITDVWARNQYPLWYSGPVTRLTNILDAVRIRYPDQPVGISEYGAGSALTHHTDNVMGGPPEVRNPGVPVVYQPEEYASYVHEQVYAKILPTDYLFATYVWNMFDFATGLRNEGDVQGVNTKGLVSFDRKTRKDPFYFYKANWSPDLVTYITSRRYTNRAYPIADVKIYSNADSVELSINDRSVGEMKQEQCLLKTCVFKNVKLDHGANKVMAVGHRGGDTIGDSVEWWLNTRNINIAAGQLTTGFMSGELSLESSINVATDPLVTASTSASRSGELFGSDNFFIGGAGDWLVSKGLDAPTDTTPVQGTDDPQLFKNFRRGSFSYFVPLDDGDYMVTLGFLEPDKDKEIGERVFDVAANGETKLENFDVLRVGKGKYRTVVNESFTTKVSNGFLKLDFTPRLGEALVSNIRIRKQ</sequence>
<evidence type="ECO:0000259" key="5">
    <source>
        <dbReference type="Pfam" id="PF02836"/>
    </source>
</evidence>
<dbReference type="PANTHER" id="PTHR42732:SF1">
    <property type="entry name" value="BETA-MANNOSIDASE"/>
    <property type="match status" value="1"/>
</dbReference>
<evidence type="ECO:0000256" key="3">
    <source>
        <dbReference type="ARBA" id="ARBA00023295"/>
    </source>
</evidence>
<feature type="domain" description="Glycoside hydrolase family 2 immunoglobulin-like beta-sandwich" evidence="4">
    <location>
        <begin position="172"/>
        <end position="275"/>
    </location>
</feature>
<dbReference type="InterPro" id="IPR006102">
    <property type="entry name" value="Ig-like_GH2"/>
</dbReference>
<dbReference type="SUPFAM" id="SSF51445">
    <property type="entry name" value="(Trans)glycosidases"/>
    <property type="match status" value="1"/>
</dbReference>
<dbReference type="Pfam" id="PF02837">
    <property type="entry name" value="Glyco_hydro_2_N"/>
    <property type="match status" value="1"/>
</dbReference>
<dbReference type="InterPro" id="IPR017853">
    <property type="entry name" value="GH"/>
</dbReference>
<dbReference type="AlphaFoldDB" id="A0A942DXJ9"/>
<dbReference type="Gene3D" id="2.60.120.430">
    <property type="entry name" value="Galactose-binding lectin"/>
    <property type="match status" value="1"/>
</dbReference>
<dbReference type="InterPro" id="IPR051913">
    <property type="entry name" value="GH2_Domain-Containing"/>
</dbReference>
<dbReference type="Proteomes" id="UP000680348">
    <property type="component" value="Unassembled WGS sequence"/>
</dbReference>
<dbReference type="InterPro" id="IPR006104">
    <property type="entry name" value="Glyco_hydro_2_N"/>
</dbReference>
<dbReference type="Pfam" id="PF02836">
    <property type="entry name" value="Glyco_hydro_2_C"/>
    <property type="match status" value="1"/>
</dbReference>
<dbReference type="EMBL" id="JAGWCR010000005">
    <property type="protein sequence ID" value="MBS3649336.1"/>
    <property type="molecule type" value="Genomic_DNA"/>
</dbReference>
<dbReference type="InterPro" id="IPR006101">
    <property type="entry name" value="Glyco_hydro_2"/>
</dbReference>
<dbReference type="PRINTS" id="PR00132">
    <property type="entry name" value="GLHYDRLASE2"/>
</dbReference>
<gene>
    <name evidence="9" type="ORF">KEU06_12010</name>
</gene>
<evidence type="ECO:0000313" key="9">
    <source>
        <dbReference type="EMBL" id="MBS3649336.1"/>
    </source>
</evidence>
<dbReference type="Pfam" id="PF11721">
    <property type="entry name" value="Malectin"/>
    <property type="match status" value="1"/>
</dbReference>
<dbReference type="Gene3D" id="2.60.120.260">
    <property type="entry name" value="Galactose-binding domain-like"/>
    <property type="match status" value="1"/>
</dbReference>
<dbReference type="GO" id="GO:0005975">
    <property type="term" value="P:carbohydrate metabolic process"/>
    <property type="evidence" value="ECO:0007669"/>
    <property type="project" value="InterPro"/>
</dbReference>
<dbReference type="PANTHER" id="PTHR42732">
    <property type="entry name" value="BETA-GALACTOSIDASE"/>
    <property type="match status" value="1"/>
</dbReference>
<evidence type="ECO:0000259" key="7">
    <source>
        <dbReference type="Pfam" id="PF11721"/>
    </source>
</evidence>
<evidence type="ECO:0000313" key="10">
    <source>
        <dbReference type="Proteomes" id="UP000680348"/>
    </source>
</evidence>
<dbReference type="Gene3D" id="2.60.40.10">
    <property type="entry name" value="Immunoglobulins"/>
    <property type="match status" value="2"/>
</dbReference>
<feature type="domain" description="Glycoside hydrolase family 2 catalytic" evidence="5">
    <location>
        <begin position="285"/>
        <end position="603"/>
    </location>
</feature>
<evidence type="ECO:0000256" key="2">
    <source>
        <dbReference type="ARBA" id="ARBA00022801"/>
    </source>
</evidence>
<feature type="domain" description="Glycosyl hydrolases family 2 sugar binding" evidence="6">
    <location>
        <begin position="42"/>
        <end position="153"/>
    </location>
</feature>
<dbReference type="Pfam" id="PF00703">
    <property type="entry name" value="Glyco_hydro_2"/>
    <property type="match status" value="1"/>
</dbReference>
<feature type="domain" description="Malectin" evidence="7">
    <location>
        <begin position="744"/>
        <end position="871"/>
    </location>
</feature>
<dbReference type="InterPro" id="IPR021720">
    <property type="entry name" value="Malectin_dom"/>
</dbReference>
<keyword evidence="3" id="KW-0326">Glycosidase</keyword>
<accession>A0A942DXJ9</accession>
<name>A0A942DXJ9_9HYPH</name>
<dbReference type="GO" id="GO:0004553">
    <property type="term" value="F:hydrolase activity, hydrolyzing O-glycosyl compounds"/>
    <property type="evidence" value="ECO:0007669"/>
    <property type="project" value="InterPro"/>
</dbReference>
<keyword evidence="2" id="KW-0378">Hydrolase</keyword>
<keyword evidence="10" id="KW-1185">Reference proteome</keyword>
<dbReference type="InterPro" id="IPR008979">
    <property type="entry name" value="Galactose-bd-like_sf"/>
</dbReference>
<dbReference type="SUPFAM" id="SSF49303">
    <property type="entry name" value="beta-Galactosidase/glucuronidase domain"/>
    <property type="match status" value="1"/>
</dbReference>
<feature type="domain" description="DUF4982" evidence="8">
    <location>
        <begin position="637"/>
        <end position="694"/>
    </location>
</feature>
<evidence type="ECO:0000259" key="6">
    <source>
        <dbReference type="Pfam" id="PF02837"/>
    </source>
</evidence>
<dbReference type="InterPro" id="IPR006103">
    <property type="entry name" value="Glyco_hydro_2_cat"/>
</dbReference>